<name>A0AAV1S372_9ROSI</name>
<keyword evidence="3" id="KW-1185">Reference proteome</keyword>
<feature type="compositionally biased region" description="Polar residues" evidence="1">
    <location>
        <begin position="219"/>
        <end position="229"/>
    </location>
</feature>
<feature type="region of interest" description="Disordered" evidence="1">
    <location>
        <begin position="219"/>
        <end position="250"/>
    </location>
</feature>
<protein>
    <submittedName>
        <fullName evidence="2">Uncharacterized protein</fullName>
    </submittedName>
</protein>
<accession>A0AAV1S372</accession>
<comment type="caution">
    <text evidence="2">The sequence shown here is derived from an EMBL/GenBank/DDBJ whole genome shotgun (WGS) entry which is preliminary data.</text>
</comment>
<dbReference type="Proteomes" id="UP001314170">
    <property type="component" value="Unassembled WGS sequence"/>
</dbReference>
<evidence type="ECO:0000256" key="1">
    <source>
        <dbReference type="SAM" id="MobiDB-lite"/>
    </source>
</evidence>
<reference evidence="2 3" key="1">
    <citation type="submission" date="2024-01" db="EMBL/GenBank/DDBJ databases">
        <authorList>
            <person name="Waweru B."/>
        </authorList>
    </citation>
    <scope>NUCLEOTIDE SEQUENCE [LARGE SCALE GENOMIC DNA]</scope>
</reference>
<organism evidence="2 3">
    <name type="scientific">Dovyalis caffra</name>
    <dbReference type="NCBI Taxonomy" id="77055"/>
    <lineage>
        <taxon>Eukaryota</taxon>
        <taxon>Viridiplantae</taxon>
        <taxon>Streptophyta</taxon>
        <taxon>Embryophyta</taxon>
        <taxon>Tracheophyta</taxon>
        <taxon>Spermatophyta</taxon>
        <taxon>Magnoliopsida</taxon>
        <taxon>eudicotyledons</taxon>
        <taxon>Gunneridae</taxon>
        <taxon>Pentapetalae</taxon>
        <taxon>rosids</taxon>
        <taxon>fabids</taxon>
        <taxon>Malpighiales</taxon>
        <taxon>Salicaceae</taxon>
        <taxon>Flacourtieae</taxon>
        <taxon>Dovyalis</taxon>
    </lineage>
</organism>
<dbReference type="EMBL" id="CAWUPB010001168">
    <property type="protein sequence ID" value="CAK7345366.1"/>
    <property type="molecule type" value="Genomic_DNA"/>
</dbReference>
<sequence>MATSLSSPLNFLLQSAFVSTLLLVCLSPFYKPINIRSRLSSFYASNFEPFPSTILVLPLPNTTPGVGQDAEIYWKIRASPFDGRLQPSPPSSLIPLPVQNSTVAFSPRFPVATRHQKKTKKGLERIEDGLARARAAILRAIQSKNSSSYKKGSYIPRGAIYRNQYAFHQLSLESESPLKRQTHLGLVTLALYILWTTLPNLHMTGYGWKVMPQVGQENSLSKLTPSSCRSGRESKFTKPIRGDKSQGFGV</sequence>
<evidence type="ECO:0000313" key="2">
    <source>
        <dbReference type="EMBL" id="CAK7345366.1"/>
    </source>
</evidence>
<gene>
    <name evidence="2" type="ORF">DCAF_LOCUS18199</name>
</gene>
<dbReference type="AlphaFoldDB" id="A0AAV1S372"/>
<proteinExistence type="predicted"/>
<evidence type="ECO:0000313" key="3">
    <source>
        <dbReference type="Proteomes" id="UP001314170"/>
    </source>
</evidence>
<feature type="compositionally biased region" description="Basic and acidic residues" evidence="1">
    <location>
        <begin position="230"/>
        <end position="244"/>
    </location>
</feature>